<dbReference type="InterPro" id="IPR005950">
    <property type="entry name" value="ModA"/>
</dbReference>
<name>A0ABR9XUF9_9CHLB</name>
<dbReference type="SUPFAM" id="SSF53850">
    <property type="entry name" value="Periplasmic binding protein-like II"/>
    <property type="match status" value="1"/>
</dbReference>
<dbReference type="InterPro" id="IPR050682">
    <property type="entry name" value="ModA/WtpA"/>
</dbReference>
<feature type="chain" id="PRO_5046149110" evidence="4">
    <location>
        <begin position="22"/>
        <end position="269"/>
    </location>
</feature>
<feature type="signal peptide" evidence="4">
    <location>
        <begin position="1"/>
        <end position="21"/>
    </location>
</feature>
<evidence type="ECO:0000313" key="6">
    <source>
        <dbReference type="Proteomes" id="UP000619838"/>
    </source>
</evidence>
<dbReference type="PIRSF" id="PIRSF004846">
    <property type="entry name" value="ModA"/>
    <property type="match status" value="1"/>
</dbReference>
<dbReference type="PROSITE" id="PS51257">
    <property type="entry name" value="PROKAR_LIPOPROTEIN"/>
    <property type="match status" value="1"/>
</dbReference>
<evidence type="ECO:0000256" key="4">
    <source>
        <dbReference type="SAM" id="SignalP"/>
    </source>
</evidence>
<gene>
    <name evidence="5" type="primary">modA</name>
    <name evidence="5" type="ORF">INT08_10120</name>
</gene>
<keyword evidence="2" id="KW-0479">Metal-binding</keyword>
<comment type="similarity">
    <text evidence="1">Belongs to the bacterial solute-binding protein ModA family.</text>
</comment>
<keyword evidence="3 4" id="KW-0732">Signal</keyword>
<dbReference type="InterPro" id="IPR044084">
    <property type="entry name" value="AvModA-like_subst-bd"/>
</dbReference>
<evidence type="ECO:0000313" key="5">
    <source>
        <dbReference type="EMBL" id="MBF0637523.1"/>
    </source>
</evidence>
<dbReference type="PANTHER" id="PTHR30632:SF14">
    <property type="entry name" value="TUNGSTATE_MOLYBDATE_CHROMATE-BINDING PROTEIN MODA"/>
    <property type="match status" value="1"/>
</dbReference>
<organism evidence="5 6">
    <name type="scientific">Prosthecochloris ethylica</name>
    <dbReference type="NCBI Taxonomy" id="2743976"/>
    <lineage>
        <taxon>Bacteria</taxon>
        <taxon>Pseudomonadati</taxon>
        <taxon>Chlorobiota</taxon>
        <taxon>Chlorobiia</taxon>
        <taxon>Chlorobiales</taxon>
        <taxon>Chlorobiaceae</taxon>
        <taxon>Prosthecochloris</taxon>
    </lineage>
</organism>
<sequence>MNRMLHRFSLFFMLLSLVALGGCTREKSADALSDDVLHIAAAANLSYVISPLVDDFRRRYPEYAGLDIEVTKASSGSLTAQIRNGAPYDVFLAANMSYPEALHAEGLTRGEPVTYAIGIPVLVCRRELATSDGPDVLAGDGVRAIAVAQPELAPYGEAALAIVESAGLLEELRPRLVYSSSVAQAFQQAVTAADAGFIAKSLLFGDTGRELQKAGMVAMEFAPETYSEARLRQAMVLLDGESESAQKFFSYIQGEGAQRIFLNNGYRLP</sequence>
<proteinExistence type="inferred from homology"/>
<dbReference type="EMBL" id="JADGII010000024">
    <property type="protein sequence ID" value="MBF0637523.1"/>
    <property type="molecule type" value="Genomic_DNA"/>
</dbReference>
<protein>
    <submittedName>
        <fullName evidence="5">Molybdate ABC transporter substrate-binding protein</fullName>
    </submittedName>
</protein>
<evidence type="ECO:0000256" key="2">
    <source>
        <dbReference type="ARBA" id="ARBA00022723"/>
    </source>
</evidence>
<dbReference type="RefSeq" id="WP_175187249.1">
    <property type="nucleotide sequence ID" value="NZ_JABVZQ010000006.1"/>
</dbReference>
<dbReference type="CDD" id="cd13539">
    <property type="entry name" value="PBP2_AvModA"/>
    <property type="match status" value="1"/>
</dbReference>
<dbReference type="Proteomes" id="UP000619838">
    <property type="component" value="Unassembled WGS sequence"/>
</dbReference>
<evidence type="ECO:0000256" key="3">
    <source>
        <dbReference type="ARBA" id="ARBA00022729"/>
    </source>
</evidence>
<dbReference type="Pfam" id="PF13531">
    <property type="entry name" value="SBP_bac_11"/>
    <property type="match status" value="1"/>
</dbReference>
<dbReference type="PANTHER" id="PTHR30632">
    <property type="entry name" value="MOLYBDATE-BINDING PERIPLASMIC PROTEIN"/>
    <property type="match status" value="1"/>
</dbReference>
<comment type="caution">
    <text evidence="5">The sequence shown here is derived from an EMBL/GenBank/DDBJ whole genome shotgun (WGS) entry which is preliminary data.</text>
</comment>
<dbReference type="Gene3D" id="3.40.190.10">
    <property type="entry name" value="Periplasmic binding protein-like II"/>
    <property type="match status" value="2"/>
</dbReference>
<keyword evidence="6" id="KW-1185">Reference proteome</keyword>
<accession>A0ABR9XUF9</accession>
<reference evidence="5 6" key="1">
    <citation type="journal article" date="2020" name="Microorganisms">
        <title>Simultaneous Genome Sequencing of Prosthecochloris ethylica and Desulfuromonas acetoxidans within a Syntrophic Mixture Reveals Unique Pili and Protein Interactions.</title>
        <authorList>
            <person name="Kyndt J.A."/>
            <person name="Van Beeumen J.J."/>
            <person name="Meyer T.E."/>
        </authorList>
    </citation>
    <scope>NUCLEOTIDE SEQUENCE [LARGE SCALE GENOMIC DNA]</scope>
    <source>
        <strain evidence="5 6">N3</strain>
    </source>
</reference>
<dbReference type="NCBIfam" id="TIGR01256">
    <property type="entry name" value="modA"/>
    <property type="match status" value="1"/>
</dbReference>
<evidence type="ECO:0000256" key="1">
    <source>
        <dbReference type="ARBA" id="ARBA00009175"/>
    </source>
</evidence>